<keyword evidence="3" id="KW-0410">Iron transport</keyword>
<keyword evidence="6" id="KW-0677">Repeat</keyword>
<dbReference type="PROSITE" id="PS51408">
    <property type="entry name" value="TRANSFERRIN_LIKE_4"/>
    <property type="match status" value="2"/>
</dbReference>
<name>A0A851CY13_TODME</name>
<protein>
    <submittedName>
        <fullName evidence="10">TRFE protein</fullName>
    </submittedName>
</protein>
<dbReference type="GO" id="GO:0046872">
    <property type="term" value="F:metal ion binding"/>
    <property type="evidence" value="ECO:0007669"/>
    <property type="project" value="UniProtKB-KW"/>
</dbReference>
<dbReference type="GO" id="GO:0005886">
    <property type="term" value="C:plasma membrane"/>
    <property type="evidence" value="ECO:0007669"/>
    <property type="project" value="TreeGrafter"/>
</dbReference>
<feature type="non-terminal residue" evidence="10">
    <location>
        <position position="435"/>
    </location>
</feature>
<dbReference type="GO" id="GO:0006826">
    <property type="term" value="P:iron ion transport"/>
    <property type="evidence" value="ECO:0007669"/>
    <property type="project" value="UniProtKB-KW"/>
</dbReference>
<dbReference type="GO" id="GO:0055037">
    <property type="term" value="C:recycling endosome"/>
    <property type="evidence" value="ECO:0007669"/>
    <property type="project" value="TreeGrafter"/>
</dbReference>
<dbReference type="PROSITE" id="PS00205">
    <property type="entry name" value="TRANSFERRIN_LIKE_1"/>
    <property type="match status" value="1"/>
</dbReference>
<dbReference type="PROSITE" id="PS00206">
    <property type="entry name" value="TRANSFERRIN_LIKE_2"/>
    <property type="match status" value="1"/>
</dbReference>
<evidence type="ECO:0000256" key="5">
    <source>
        <dbReference type="ARBA" id="ARBA00022723"/>
    </source>
</evidence>
<dbReference type="GO" id="GO:0019731">
    <property type="term" value="P:antibacterial humoral response"/>
    <property type="evidence" value="ECO:0007669"/>
    <property type="project" value="TreeGrafter"/>
</dbReference>
<reference evidence="10" key="1">
    <citation type="submission" date="2019-10" db="EMBL/GenBank/DDBJ databases">
        <title>Bird 10,000 Genomes (B10K) Project - Family phase.</title>
        <authorList>
            <person name="Zhang G."/>
        </authorList>
    </citation>
    <scope>NUCLEOTIDE SEQUENCE</scope>
    <source>
        <strain evidence="10">B10K-DU-002-69</strain>
        <tissue evidence="10">Muscle</tissue>
    </source>
</reference>
<dbReference type="AlphaFoldDB" id="A0A851CY13"/>
<evidence type="ECO:0000256" key="8">
    <source>
        <dbReference type="ARBA" id="ARBA00023065"/>
    </source>
</evidence>
<evidence type="ECO:0000313" key="11">
    <source>
        <dbReference type="Proteomes" id="UP000660247"/>
    </source>
</evidence>
<organism evidence="10 11">
    <name type="scientific">Todus mexicanus</name>
    <name type="common">Puerto Rican tody</name>
    <dbReference type="NCBI Taxonomy" id="135184"/>
    <lineage>
        <taxon>Eukaryota</taxon>
        <taxon>Metazoa</taxon>
        <taxon>Chordata</taxon>
        <taxon>Craniata</taxon>
        <taxon>Vertebrata</taxon>
        <taxon>Euteleostomi</taxon>
        <taxon>Archelosauria</taxon>
        <taxon>Archosauria</taxon>
        <taxon>Dinosauria</taxon>
        <taxon>Saurischia</taxon>
        <taxon>Theropoda</taxon>
        <taxon>Coelurosauria</taxon>
        <taxon>Aves</taxon>
        <taxon>Neognathae</taxon>
        <taxon>Neoaves</taxon>
        <taxon>Telluraves</taxon>
        <taxon>Coraciimorphae</taxon>
        <taxon>Coraciiformes</taxon>
        <taxon>Todidae</taxon>
        <taxon>Todus</taxon>
    </lineage>
</organism>
<dbReference type="Pfam" id="PF00405">
    <property type="entry name" value="Transferrin"/>
    <property type="match status" value="2"/>
</dbReference>
<dbReference type="OrthoDB" id="9981115at2759"/>
<feature type="domain" description="Transferrin-like" evidence="9">
    <location>
        <begin position="182"/>
        <end position="423"/>
    </location>
</feature>
<evidence type="ECO:0000256" key="4">
    <source>
        <dbReference type="ARBA" id="ARBA00022525"/>
    </source>
</evidence>
<dbReference type="SMART" id="SM00094">
    <property type="entry name" value="TR_FER"/>
    <property type="match status" value="1"/>
</dbReference>
<keyword evidence="11" id="KW-1185">Reference proteome</keyword>
<dbReference type="InterPro" id="IPR001156">
    <property type="entry name" value="Transferrin-like_dom"/>
</dbReference>
<dbReference type="EMBL" id="WEIS01000126">
    <property type="protein sequence ID" value="NWI61975.1"/>
    <property type="molecule type" value="Genomic_DNA"/>
</dbReference>
<evidence type="ECO:0000256" key="7">
    <source>
        <dbReference type="ARBA" id="ARBA00023004"/>
    </source>
</evidence>
<dbReference type="Proteomes" id="UP000660247">
    <property type="component" value="Unassembled WGS sequence"/>
</dbReference>
<dbReference type="PRINTS" id="PR00422">
    <property type="entry name" value="TRANSFERRIN"/>
</dbReference>
<keyword evidence="8" id="KW-0406">Ion transport</keyword>
<accession>A0A851CY13</accession>
<evidence type="ECO:0000259" key="9">
    <source>
        <dbReference type="PROSITE" id="PS51408"/>
    </source>
</evidence>
<dbReference type="SUPFAM" id="SSF53850">
    <property type="entry name" value="Periplasmic binding protein-like II"/>
    <property type="match status" value="2"/>
</dbReference>
<dbReference type="PANTHER" id="PTHR11485">
    <property type="entry name" value="TRANSFERRIN"/>
    <property type="match status" value="1"/>
</dbReference>
<dbReference type="GO" id="GO:0005769">
    <property type="term" value="C:early endosome"/>
    <property type="evidence" value="ECO:0007669"/>
    <property type="project" value="TreeGrafter"/>
</dbReference>
<gene>
    <name evidence="10" type="primary">Trfe</name>
    <name evidence="10" type="ORF">TODMEX_R03677</name>
</gene>
<evidence type="ECO:0000256" key="2">
    <source>
        <dbReference type="ARBA" id="ARBA00022448"/>
    </source>
</evidence>
<evidence type="ECO:0000256" key="3">
    <source>
        <dbReference type="ARBA" id="ARBA00022496"/>
    </source>
</evidence>
<dbReference type="PANTHER" id="PTHR11485:SF31">
    <property type="entry name" value="SEROTRANSFERRIN"/>
    <property type="match status" value="1"/>
</dbReference>
<evidence type="ECO:0000256" key="1">
    <source>
        <dbReference type="ARBA" id="ARBA00004613"/>
    </source>
</evidence>
<keyword evidence="5" id="KW-0479">Metal-binding</keyword>
<feature type="domain" description="Transferrin-like" evidence="9">
    <location>
        <begin position="1"/>
        <end position="119"/>
    </location>
</feature>
<comment type="caution">
    <text evidence="10">The sequence shown here is derived from an EMBL/GenBank/DDBJ whole genome shotgun (WGS) entry which is preliminary data.</text>
</comment>
<evidence type="ECO:0000313" key="10">
    <source>
        <dbReference type="EMBL" id="NWI61975.1"/>
    </source>
</evidence>
<keyword evidence="2" id="KW-0813">Transport</keyword>
<comment type="subcellular location">
    <subcellularLocation>
        <location evidence="1">Secreted</location>
    </subcellularLocation>
</comment>
<proteinExistence type="predicted"/>
<dbReference type="FunFam" id="3.40.190.10:FF:000095">
    <property type="entry name" value="Lactotransferrin"/>
    <property type="match status" value="1"/>
</dbReference>
<dbReference type="InterPro" id="IPR018195">
    <property type="entry name" value="Transferrin_Fe_BS"/>
</dbReference>
<evidence type="ECO:0000256" key="6">
    <source>
        <dbReference type="ARBA" id="ARBA00022737"/>
    </source>
</evidence>
<dbReference type="PROSITE" id="PS00207">
    <property type="entry name" value="TRANSFERRIN_LIKE_3"/>
    <property type="match status" value="2"/>
</dbReference>
<feature type="non-terminal residue" evidence="10">
    <location>
        <position position="1"/>
    </location>
</feature>
<sequence>ENAPEEKDEYELLCLDGSRQPVDNYKACHWARVPAHAVVARDDSKVEDIWSFLSKAQEKFGVGTTSTFHLFGPPGKKDPGLKDLLFKDSAIQLKRIPPLMDSQLYLGFEYCSAIQSLQKVDASHLPTIPLLLPGKSFISTKYFSFAVHRCPLPSGANAHLREHGEILGSVLNSPLFYLLKASYFAVAVVKKANRDITWNNLQGKKSCHTAVGRTAGWNIPMGLIHNRTGNCNFDEYFSEGCAPGSPPNSRLCQLCKGSGGVPPEKCVANSHEKYYGYTGAFRCLVERGDVAFIKHSIVEENTDGKNKEDWAKNLKMEDFELLCTDGRRENIMAYRNCHLAKVPTHAVITRPEKAKQVREFLERQEKLFGTKGVAKDKFKMFESQTKDLLFKDLTKCLIKLRDGITYKEFLGDQYYASVSSLNTCNPSGNSYSRGK</sequence>
<dbReference type="Gene3D" id="3.40.190.10">
    <property type="entry name" value="Periplasmic binding protein-like II"/>
    <property type="match status" value="2"/>
</dbReference>
<keyword evidence="4" id="KW-0964">Secreted</keyword>
<dbReference type="GO" id="GO:0005615">
    <property type="term" value="C:extracellular space"/>
    <property type="evidence" value="ECO:0007669"/>
    <property type="project" value="TreeGrafter"/>
</dbReference>
<keyword evidence="7" id="KW-0408">Iron</keyword>